<reference evidence="9" key="2">
    <citation type="submission" date="2015-01" db="EMBL/GenBank/DDBJ databases">
        <title>Evolutionary Origins and Diversification of the Mycorrhizal Mutualists.</title>
        <authorList>
            <consortium name="DOE Joint Genome Institute"/>
            <consortium name="Mycorrhizal Genomics Consortium"/>
            <person name="Kohler A."/>
            <person name="Kuo A."/>
            <person name="Nagy L.G."/>
            <person name="Floudas D."/>
            <person name="Copeland A."/>
            <person name="Barry K.W."/>
            <person name="Cichocki N."/>
            <person name="Veneault-Fourrey C."/>
            <person name="LaButti K."/>
            <person name="Lindquist E.A."/>
            <person name="Lipzen A."/>
            <person name="Lundell T."/>
            <person name="Morin E."/>
            <person name="Murat C."/>
            <person name="Riley R."/>
            <person name="Ohm R."/>
            <person name="Sun H."/>
            <person name="Tunlid A."/>
            <person name="Henrissat B."/>
            <person name="Grigoriev I.V."/>
            <person name="Hibbett D.S."/>
            <person name="Martin F."/>
        </authorList>
    </citation>
    <scope>NUCLEOTIDE SEQUENCE [LARGE SCALE GENOMIC DNA]</scope>
    <source>
        <strain evidence="9">F 1598</strain>
    </source>
</reference>
<organism evidence="8 9">
    <name type="scientific">Piloderma croceum (strain F 1598)</name>
    <dbReference type="NCBI Taxonomy" id="765440"/>
    <lineage>
        <taxon>Eukaryota</taxon>
        <taxon>Fungi</taxon>
        <taxon>Dikarya</taxon>
        <taxon>Basidiomycota</taxon>
        <taxon>Agaricomycotina</taxon>
        <taxon>Agaricomycetes</taxon>
        <taxon>Agaricomycetidae</taxon>
        <taxon>Atheliales</taxon>
        <taxon>Atheliaceae</taxon>
        <taxon>Piloderma</taxon>
    </lineage>
</organism>
<keyword evidence="1 5" id="KW-0031">Aminopeptidase</keyword>
<evidence type="ECO:0000256" key="4">
    <source>
        <dbReference type="ARBA" id="ARBA00022801"/>
    </source>
</evidence>
<dbReference type="HOGENOM" id="CLU_015857_1_1_1"/>
<dbReference type="OrthoDB" id="3209743at2759"/>
<feature type="domain" description="Peptidase M24" evidence="7">
    <location>
        <begin position="119"/>
        <end position="346"/>
    </location>
</feature>
<feature type="binding site" evidence="5">
    <location>
        <position position="307"/>
    </location>
    <ligand>
        <name>a divalent metal cation</name>
        <dbReference type="ChEBI" id="CHEBI:60240"/>
        <label>2</label>
        <note>catalytic</note>
    </ligand>
</feature>
<dbReference type="Gene3D" id="3.90.230.10">
    <property type="entry name" value="Creatinase/methionine aminopeptidase superfamily"/>
    <property type="match status" value="1"/>
</dbReference>
<comment type="function">
    <text evidence="6">Cotranslationally removes the N-terminal methionine from nascent proteins. The N-terminal methionine is often cleaved when the second residue in the primary sequence is small and uncharged (Met-Ala-, Cys, Gly, Pro, Ser, Thr, or Val).</text>
</comment>
<evidence type="ECO:0000259" key="7">
    <source>
        <dbReference type="Pfam" id="PF00557"/>
    </source>
</evidence>
<dbReference type="InterPro" id="IPR000994">
    <property type="entry name" value="Pept_M24"/>
</dbReference>
<dbReference type="GO" id="GO:0070006">
    <property type="term" value="F:metalloaminopeptidase activity"/>
    <property type="evidence" value="ECO:0007669"/>
    <property type="project" value="UniProtKB-UniRule"/>
</dbReference>
<accession>A0A0C3F5F3</accession>
<dbReference type="AlphaFoldDB" id="A0A0C3F5F3"/>
<dbReference type="PANTHER" id="PTHR43330:SF8">
    <property type="entry name" value="METHIONINE AMINOPEPTIDASE 1D, MITOCHONDRIAL"/>
    <property type="match status" value="1"/>
</dbReference>
<proteinExistence type="inferred from homology"/>
<dbReference type="PRINTS" id="PR00599">
    <property type="entry name" value="MAPEPTIDASE"/>
</dbReference>
<keyword evidence="2 5" id="KW-0645">Protease</keyword>
<evidence type="ECO:0000256" key="5">
    <source>
        <dbReference type="HAMAP-Rule" id="MF_03174"/>
    </source>
</evidence>
<comment type="similarity">
    <text evidence="5">Belongs to the peptidase M24A family. Methionine aminopeptidase type 1 subfamily.</text>
</comment>
<feature type="binding site" evidence="5">
    <location>
        <position position="339"/>
    </location>
    <ligand>
        <name>a divalent metal cation</name>
        <dbReference type="ChEBI" id="CHEBI:60240"/>
        <label>2</label>
        <note>catalytic</note>
    </ligand>
</feature>
<evidence type="ECO:0000256" key="1">
    <source>
        <dbReference type="ARBA" id="ARBA00022438"/>
    </source>
</evidence>
<name>A0A0C3F5F3_PILCF</name>
<comment type="catalytic activity">
    <reaction evidence="5 6">
        <text>Release of N-terminal amino acids, preferentially methionine, from peptides and arylamides.</text>
        <dbReference type="EC" id="3.4.11.18"/>
    </reaction>
</comment>
<dbReference type="GO" id="GO:0004239">
    <property type="term" value="F:initiator methionyl aminopeptidase activity"/>
    <property type="evidence" value="ECO:0007669"/>
    <property type="project" value="UniProtKB-UniRule"/>
</dbReference>
<dbReference type="CDD" id="cd01086">
    <property type="entry name" value="MetAP1"/>
    <property type="match status" value="1"/>
</dbReference>
<dbReference type="InterPro" id="IPR001714">
    <property type="entry name" value="Pept_M24_MAP"/>
</dbReference>
<dbReference type="HAMAP" id="MF_01974">
    <property type="entry name" value="MetAP_1"/>
    <property type="match status" value="1"/>
</dbReference>
<evidence type="ECO:0000256" key="6">
    <source>
        <dbReference type="RuleBase" id="RU003653"/>
    </source>
</evidence>
<keyword evidence="9" id="KW-1185">Reference proteome</keyword>
<dbReference type="GO" id="GO:0046872">
    <property type="term" value="F:metal ion binding"/>
    <property type="evidence" value="ECO:0007669"/>
    <property type="project" value="UniProtKB-UniRule"/>
</dbReference>
<dbReference type="InterPro" id="IPR002467">
    <property type="entry name" value="Pept_M24A_MAP1"/>
</dbReference>
<dbReference type="PROSITE" id="PS00680">
    <property type="entry name" value="MAP_1"/>
    <property type="match status" value="1"/>
</dbReference>
<dbReference type="NCBIfam" id="TIGR00500">
    <property type="entry name" value="met_pdase_I"/>
    <property type="match status" value="1"/>
</dbReference>
<dbReference type="Proteomes" id="UP000054166">
    <property type="component" value="Unassembled WGS sequence"/>
</dbReference>
<dbReference type="Pfam" id="PF00557">
    <property type="entry name" value="Peptidase_M24"/>
    <property type="match status" value="1"/>
</dbReference>
<keyword evidence="3 5" id="KW-0479">Metal-binding</keyword>
<dbReference type="EC" id="3.4.11.18" evidence="6"/>
<dbReference type="PANTHER" id="PTHR43330">
    <property type="entry name" value="METHIONINE AMINOPEPTIDASE"/>
    <property type="match status" value="1"/>
</dbReference>
<evidence type="ECO:0000313" key="9">
    <source>
        <dbReference type="Proteomes" id="UP000054166"/>
    </source>
</evidence>
<sequence>MRLPGFTRFLSRSSCTRPLHSYHFRPLSSLPHIYSPASSSDTRSESYPDFGTYSIILPPEPFQFGTSHIPILPVPPSIPHPPYAIEKDLGNDQGQIDAEAEDPWEGDGRIELNTDEERKVRKAARLARNVREFACGLVKVGVTTNSIDSAIHEFITAHNAYPSPRLYSGFPRSCCTSVNNIIVHGIPDDRPLENGDIVNIDITVFLDGYHGDTSRTFLVGDVDNQGRDLVKTTVEALELGIRACGPGRPFKGIGRAIHDLVHRSEYSISLQFSGHGIGKVFHRPPWILHHANDEPGVMLPGHCFTIEPCLVQGSNPRGWIFPDGWTTSTENCARSSQEEHMVLITETGADVLTR</sequence>
<dbReference type="SUPFAM" id="SSF55920">
    <property type="entry name" value="Creatinase/aminopeptidase"/>
    <property type="match status" value="1"/>
</dbReference>
<evidence type="ECO:0000256" key="3">
    <source>
        <dbReference type="ARBA" id="ARBA00022723"/>
    </source>
</evidence>
<feature type="binding site" evidence="5">
    <location>
        <position position="184"/>
    </location>
    <ligand>
        <name>substrate</name>
    </ligand>
</feature>
<dbReference type="InterPro" id="IPR036005">
    <property type="entry name" value="Creatinase/aminopeptidase-like"/>
</dbReference>
<dbReference type="STRING" id="765440.A0A0C3F5F3"/>
<feature type="binding site" evidence="5">
    <location>
        <position position="282"/>
    </location>
    <ligand>
        <name>substrate</name>
    </ligand>
</feature>
<feature type="binding site" evidence="5">
    <location>
        <position position="275"/>
    </location>
    <ligand>
        <name>a divalent metal cation</name>
        <dbReference type="ChEBI" id="CHEBI:60240"/>
        <label>2</label>
        <note>catalytic</note>
    </ligand>
</feature>
<reference evidence="8 9" key="1">
    <citation type="submission" date="2014-04" db="EMBL/GenBank/DDBJ databases">
        <authorList>
            <consortium name="DOE Joint Genome Institute"/>
            <person name="Kuo A."/>
            <person name="Tarkka M."/>
            <person name="Buscot F."/>
            <person name="Kohler A."/>
            <person name="Nagy L.G."/>
            <person name="Floudas D."/>
            <person name="Copeland A."/>
            <person name="Barry K.W."/>
            <person name="Cichocki N."/>
            <person name="Veneault-Fourrey C."/>
            <person name="LaButti K."/>
            <person name="Lindquist E.A."/>
            <person name="Lipzen A."/>
            <person name="Lundell T."/>
            <person name="Morin E."/>
            <person name="Murat C."/>
            <person name="Sun H."/>
            <person name="Tunlid A."/>
            <person name="Henrissat B."/>
            <person name="Grigoriev I.V."/>
            <person name="Hibbett D.S."/>
            <person name="Martin F."/>
            <person name="Nordberg H.P."/>
            <person name="Cantor M.N."/>
            <person name="Hua S.X."/>
        </authorList>
    </citation>
    <scope>NUCLEOTIDE SEQUENCE [LARGE SCALE GENOMIC DNA]</scope>
    <source>
        <strain evidence="8 9">F 1598</strain>
    </source>
</reference>
<dbReference type="EMBL" id="KN833049">
    <property type="protein sequence ID" value="KIM75244.1"/>
    <property type="molecule type" value="Genomic_DNA"/>
</dbReference>
<dbReference type="InParanoid" id="A0A0C3F5F3"/>
<protein>
    <recommendedName>
        <fullName evidence="6">Methionine aminopeptidase</fullName>
        <ecNumber evidence="6">3.4.11.18</ecNumber>
    </recommendedName>
</protein>
<feature type="binding site" evidence="5">
    <location>
        <position position="201"/>
    </location>
    <ligand>
        <name>a divalent metal cation</name>
        <dbReference type="ChEBI" id="CHEBI:60240"/>
        <label>1</label>
    </ligand>
</feature>
<gene>
    <name evidence="8" type="ORF">PILCRDRAFT_683129</name>
</gene>
<feature type="binding site" evidence="5">
    <location>
        <position position="339"/>
    </location>
    <ligand>
        <name>a divalent metal cation</name>
        <dbReference type="ChEBI" id="CHEBI:60240"/>
        <label>1</label>
    </ligand>
</feature>
<feature type="binding site" evidence="5">
    <location>
        <position position="212"/>
    </location>
    <ligand>
        <name>a divalent metal cation</name>
        <dbReference type="ChEBI" id="CHEBI:60240"/>
        <label>2</label>
        <note>catalytic</note>
    </ligand>
</feature>
<evidence type="ECO:0000313" key="8">
    <source>
        <dbReference type="EMBL" id="KIM75244.1"/>
    </source>
</evidence>
<comment type="cofactor">
    <cofactor evidence="5">
        <name>Co(2+)</name>
        <dbReference type="ChEBI" id="CHEBI:48828"/>
    </cofactor>
    <cofactor evidence="5">
        <name>Zn(2+)</name>
        <dbReference type="ChEBI" id="CHEBI:29105"/>
    </cofactor>
    <cofactor evidence="5">
        <name>Mn(2+)</name>
        <dbReference type="ChEBI" id="CHEBI:29035"/>
    </cofactor>
    <cofactor evidence="5">
        <name>Fe(2+)</name>
        <dbReference type="ChEBI" id="CHEBI:29033"/>
    </cofactor>
    <text evidence="5">Binds 2 divalent metal cations per subunit. Has a high-affinity and a low affinity metal-binding site. The true nature of the physiological cofactor is under debate. The enzyme is active with cobalt, zinc, manganese or divalent iron ions. Most likely, methionine aminopeptidases function as mononuclear Fe(2+)-metalloproteases under physiological conditions, and the catalytically relevant metal-binding site has been assigned to the histidine-containing high-affinity site.</text>
</comment>
<dbReference type="GO" id="GO:0006508">
    <property type="term" value="P:proteolysis"/>
    <property type="evidence" value="ECO:0007669"/>
    <property type="project" value="UniProtKB-KW"/>
</dbReference>
<evidence type="ECO:0000256" key="2">
    <source>
        <dbReference type="ARBA" id="ARBA00022670"/>
    </source>
</evidence>
<feature type="binding site" evidence="5">
    <location>
        <position position="212"/>
    </location>
    <ligand>
        <name>a divalent metal cation</name>
        <dbReference type="ChEBI" id="CHEBI:60240"/>
        <label>1</label>
    </ligand>
</feature>
<keyword evidence="4 5" id="KW-0378">Hydrolase</keyword>